<dbReference type="RefSeq" id="WP_138858077.1">
    <property type="nucleotide sequence ID" value="NZ_CP040709.1"/>
</dbReference>
<dbReference type="OrthoDB" id="9014276at2"/>
<evidence type="ECO:0000313" key="2">
    <source>
        <dbReference type="Proteomes" id="UP000554837"/>
    </source>
</evidence>
<accession>A0A840S2Q8</accession>
<organism evidence="1 2">
    <name type="scientific">Inhella inkyongensis</name>
    <dbReference type="NCBI Taxonomy" id="392593"/>
    <lineage>
        <taxon>Bacteria</taxon>
        <taxon>Pseudomonadati</taxon>
        <taxon>Pseudomonadota</taxon>
        <taxon>Betaproteobacteria</taxon>
        <taxon>Burkholderiales</taxon>
        <taxon>Sphaerotilaceae</taxon>
        <taxon>Inhella</taxon>
    </lineage>
</organism>
<dbReference type="Proteomes" id="UP000554837">
    <property type="component" value="Unassembled WGS sequence"/>
</dbReference>
<name>A0A840S2Q8_9BURK</name>
<keyword evidence="2" id="KW-1185">Reference proteome</keyword>
<dbReference type="EMBL" id="JACHHO010000001">
    <property type="protein sequence ID" value="MBB5202829.1"/>
    <property type="molecule type" value="Genomic_DNA"/>
</dbReference>
<protein>
    <submittedName>
        <fullName evidence="1">Uncharacterized protein</fullName>
    </submittedName>
</protein>
<dbReference type="AlphaFoldDB" id="A0A840S2Q8"/>
<proteinExistence type="predicted"/>
<evidence type="ECO:0000313" key="1">
    <source>
        <dbReference type="EMBL" id="MBB5202829.1"/>
    </source>
</evidence>
<sequence length="66" mass="7224">MTRQSHGGRKPIDPAVADAVAGLNADQAEFFEERAAVMEFDGGLRRQDAEREALAQTRRHFGLPTG</sequence>
<comment type="caution">
    <text evidence="1">The sequence shown here is derived from an EMBL/GenBank/DDBJ whole genome shotgun (WGS) entry which is preliminary data.</text>
</comment>
<gene>
    <name evidence="1" type="ORF">HNQ51_000122</name>
</gene>
<reference evidence="1 2" key="1">
    <citation type="submission" date="2020-08" db="EMBL/GenBank/DDBJ databases">
        <title>Genomic Encyclopedia of Type Strains, Phase IV (KMG-IV): sequencing the most valuable type-strain genomes for metagenomic binning, comparative biology and taxonomic classification.</title>
        <authorList>
            <person name="Goeker M."/>
        </authorList>
    </citation>
    <scope>NUCLEOTIDE SEQUENCE [LARGE SCALE GENOMIC DNA]</scope>
    <source>
        <strain evidence="1 2">DSM 23958</strain>
    </source>
</reference>